<dbReference type="NCBIfam" id="NF002298">
    <property type="entry name" value="PRK01222.1-4"/>
    <property type="match status" value="1"/>
</dbReference>
<comment type="caution">
    <text evidence="12">The sequence shown here is derived from an EMBL/GenBank/DDBJ whole genome shotgun (WGS) entry which is preliminary data.</text>
</comment>
<dbReference type="GO" id="GO:0000162">
    <property type="term" value="P:L-tryptophan biosynthetic process"/>
    <property type="evidence" value="ECO:0007669"/>
    <property type="project" value="UniProtKB-UniRule"/>
</dbReference>
<dbReference type="NCBIfam" id="NF002300">
    <property type="entry name" value="PRK01222.1-7"/>
    <property type="match status" value="1"/>
</dbReference>
<proteinExistence type="inferred from homology"/>
<feature type="domain" description="N-(5'phosphoribosyl) anthranilate isomerase (PRAI)" evidence="11">
    <location>
        <begin position="3"/>
        <end position="198"/>
    </location>
</feature>
<evidence type="ECO:0000256" key="6">
    <source>
        <dbReference type="ARBA" id="ARBA00022605"/>
    </source>
</evidence>
<protein>
    <recommendedName>
        <fullName evidence="5 10">N-(5'-phosphoribosyl)anthranilate isomerase</fullName>
        <shortName evidence="10">PRAI</shortName>
        <ecNumber evidence="4 10">5.3.1.24</ecNumber>
    </recommendedName>
</protein>
<dbReference type="GO" id="GO:0004640">
    <property type="term" value="F:phosphoribosylanthranilate isomerase activity"/>
    <property type="evidence" value="ECO:0007669"/>
    <property type="project" value="UniProtKB-UniRule"/>
</dbReference>
<reference evidence="12 13" key="1">
    <citation type="submission" date="2019-03" db="EMBL/GenBank/DDBJ databases">
        <authorList>
            <person name="He R.-H."/>
        </authorList>
    </citation>
    <scope>NUCLEOTIDE SEQUENCE [LARGE SCALE GENOMIC DNA]</scope>
    <source>
        <strain evidence="13">SH 714</strain>
    </source>
</reference>
<dbReference type="SUPFAM" id="SSF51366">
    <property type="entry name" value="Ribulose-phoshate binding barrel"/>
    <property type="match status" value="1"/>
</dbReference>
<dbReference type="InterPro" id="IPR001240">
    <property type="entry name" value="PRAI_dom"/>
</dbReference>
<evidence type="ECO:0000256" key="9">
    <source>
        <dbReference type="ARBA" id="ARBA00023235"/>
    </source>
</evidence>
<dbReference type="Gene3D" id="3.20.20.70">
    <property type="entry name" value="Aldolase class I"/>
    <property type="match status" value="1"/>
</dbReference>
<keyword evidence="13" id="KW-1185">Reference proteome</keyword>
<keyword evidence="6 10" id="KW-0028">Amino-acid biosynthesis</keyword>
<dbReference type="PANTHER" id="PTHR42894">
    <property type="entry name" value="N-(5'-PHOSPHORIBOSYL)ANTHRANILATE ISOMERASE"/>
    <property type="match status" value="1"/>
</dbReference>
<evidence type="ECO:0000313" key="13">
    <source>
        <dbReference type="Proteomes" id="UP000297975"/>
    </source>
</evidence>
<dbReference type="CDD" id="cd00405">
    <property type="entry name" value="PRAI"/>
    <property type="match status" value="1"/>
</dbReference>
<comment type="similarity">
    <text evidence="3 10">Belongs to the TrpF family.</text>
</comment>
<keyword evidence="7 10" id="KW-0822">Tryptophan biosynthesis</keyword>
<dbReference type="EMBL" id="SOPW01000007">
    <property type="protein sequence ID" value="TFB21852.1"/>
    <property type="molecule type" value="Genomic_DNA"/>
</dbReference>
<evidence type="ECO:0000313" key="12">
    <source>
        <dbReference type="EMBL" id="TFB21852.1"/>
    </source>
</evidence>
<comment type="catalytic activity">
    <reaction evidence="1 10">
        <text>N-(5-phospho-beta-D-ribosyl)anthranilate = 1-(2-carboxyphenylamino)-1-deoxy-D-ribulose 5-phosphate</text>
        <dbReference type="Rhea" id="RHEA:21540"/>
        <dbReference type="ChEBI" id="CHEBI:18277"/>
        <dbReference type="ChEBI" id="CHEBI:58613"/>
        <dbReference type="EC" id="5.3.1.24"/>
    </reaction>
</comment>
<dbReference type="InterPro" id="IPR013785">
    <property type="entry name" value="Aldolase_TIM"/>
</dbReference>
<gene>
    <name evidence="10" type="primary">trpF</name>
    <name evidence="12" type="ORF">E3U55_08370</name>
</gene>
<evidence type="ECO:0000256" key="8">
    <source>
        <dbReference type="ARBA" id="ARBA00023141"/>
    </source>
</evidence>
<dbReference type="InterPro" id="IPR011060">
    <property type="entry name" value="RibuloseP-bd_barrel"/>
</dbReference>
<dbReference type="FunFam" id="3.20.20.70:FF:000075">
    <property type="entry name" value="Tryptophan biosynthesis protein TRP1"/>
    <property type="match status" value="1"/>
</dbReference>
<dbReference type="Pfam" id="PF00697">
    <property type="entry name" value="PRAI"/>
    <property type="match status" value="1"/>
</dbReference>
<dbReference type="OrthoDB" id="9786954at2"/>
<accession>A0A4Y8IN86</accession>
<evidence type="ECO:0000259" key="11">
    <source>
        <dbReference type="Pfam" id="PF00697"/>
    </source>
</evidence>
<evidence type="ECO:0000256" key="4">
    <source>
        <dbReference type="ARBA" id="ARBA00012572"/>
    </source>
</evidence>
<sequence length="204" mass="22331">MKVKICGIQTIEQAKVTVSAGADAIGFVFAESKRKVTVDQAQSIAKEIPSSVKKVGVFVNASKDELEATVHGVGLDYVQLHGDESPKFCRSLNLPYIKAFRINEAQDLSKLESYDNASYFLLDSATGPYQGGNGTSFDWRLLKNKAIDSERIILAGGLNEGNVQEAIRQTRPAMVDVSSGVETNGIKDTYKIKNFIQKAKERLI</sequence>
<name>A0A4Y8IN86_9BACI</name>
<evidence type="ECO:0000256" key="1">
    <source>
        <dbReference type="ARBA" id="ARBA00001164"/>
    </source>
</evidence>
<evidence type="ECO:0000256" key="10">
    <source>
        <dbReference type="HAMAP-Rule" id="MF_00135"/>
    </source>
</evidence>
<keyword evidence="9 10" id="KW-0413">Isomerase</keyword>
<evidence type="ECO:0000256" key="3">
    <source>
        <dbReference type="ARBA" id="ARBA00007571"/>
    </source>
</evidence>
<dbReference type="EC" id="5.3.1.24" evidence="4 10"/>
<dbReference type="InterPro" id="IPR044643">
    <property type="entry name" value="TrpF_fam"/>
</dbReference>
<dbReference type="HAMAP" id="MF_00135">
    <property type="entry name" value="PRAI"/>
    <property type="match status" value="1"/>
</dbReference>
<keyword evidence="8 10" id="KW-0057">Aromatic amino acid biosynthesis</keyword>
<evidence type="ECO:0000256" key="7">
    <source>
        <dbReference type="ARBA" id="ARBA00022822"/>
    </source>
</evidence>
<evidence type="ECO:0000256" key="2">
    <source>
        <dbReference type="ARBA" id="ARBA00004664"/>
    </source>
</evidence>
<dbReference type="Proteomes" id="UP000297975">
    <property type="component" value="Unassembled WGS sequence"/>
</dbReference>
<organism evidence="12 13">
    <name type="scientific">Filobacillus milosensis</name>
    <dbReference type="NCBI Taxonomy" id="94137"/>
    <lineage>
        <taxon>Bacteria</taxon>
        <taxon>Bacillati</taxon>
        <taxon>Bacillota</taxon>
        <taxon>Bacilli</taxon>
        <taxon>Bacillales</taxon>
        <taxon>Bacillaceae</taxon>
        <taxon>Filobacillus</taxon>
    </lineage>
</organism>
<dbReference type="UniPathway" id="UPA00035">
    <property type="reaction ID" value="UER00042"/>
</dbReference>
<evidence type="ECO:0000256" key="5">
    <source>
        <dbReference type="ARBA" id="ARBA00022272"/>
    </source>
</evidence>
<dbReference type="PANTHER" id="PTHR42894:SF1">
    <property type="entry name" value="N-(5'-PHOSPHORIBOSYL)ANTHRANILATE ISOMERASE"/>
    <property type="match status" value="1"/>
</dbReference>
<dbReference type="AlphaFoldDB" id="A0A4Y8IN86"/>
<comment type="pathway">
    <text evidence="2 10">Amino-acid biosynthesis; L-tryptophan biosynthesis; L-tryptophan from chorismate: step 3/5.</text>
</comment>